<dbReference type="EMBL" id="AOLZ01000040">
    <property type="protein sequence ID" value="EMA32264.1"/>
    <property type="molecule type" value="Genomic_DNA"/>
</dbReference>
<feature type="transmembrane region" description="Helical" evidence="6">
    <location>
        <begin position="202"/>
        <end position="220"/>
    </location>
</feature>
<dbReference type="PATRIC" id="fig|358396.7.peg.2241"/>
<dbReference type="GO" id="GO:0004659">
    <property type="term" value="F:prenyltransferase activity"/>
    <property type="evidence" value="ECO:0007669"/>
    <property type="project" value="InterPro"/>
</dbReference>
<evidence type="ECO:0000256" key="2">
    <source>
        <dbReference type="ARBA" id="ARBA00022679"/>
    </source>
</evidence>
<evidence type="ECO:0000256" key="3">
    <source>
        <dbReference type="ARBA" id="ARBA00022692"/>
    </source>
</evidence>
<dbReference type="GO" id="GO:0005886">
    <property type="term" value="C:plasma membrane"/>
    <property type="evidence" value="ECO:0007669"/>
    <property type="project" value="UniProtKB-SubCell"/>
</dbReference>
<evidence type="ECO:0000313" key="9">
    <source>
        <dbReference type="Proteomes" id="UP000011555"/>
    </source>
</evidence>
<reference evidence="7" key="3">
    <citation type="submission" date="2017-01" db="EMBL/GenBank/DDBJ databases">
        <authorList>
            <person name="Mah S.A."/>
            <person name="Swanson W.J."/>
            <person name="Moy G.W."/>
            <person name="Vacquier V.D."/>
        </authorList>
    </citation>
    <scope>NUCLEOTIDE SEQUENCE</scope>
    <source>
        <strain evidence="7">AJ5</strain>
    </source>
</reference>
<dbReference type="GeneID" id="30922198"/>
<keyword evidence="2 8" id="KW-0808">Transferase</keyword>
<dbReference type="PANTHER" id="PTHR13929">
    <property type="entry name" value="1,4-DIHYDROXY-2-NAPHTHOATE OCTAPRENYLTRANSFERASE"/>
    <property type="match status" value="1"/>
</dbReference>
<dbReference type="GO" id="GO:0042371">
    <property type="term" value="P:vitamin K biosynthetic process"/>
    <property type="evidence" value="ECO:0007669"/>
    <property type="project" value="TreeGrafter"/>
</dbReference>
<dbReference type="KEGG" id="hlc:CHINAEXTREME13700"/>
<sequence>MSVARLRSAAVDRTPRLWCLWAASRPSQVALVLLVYLLGVGLSTAGPPVAAAETATGPSEVTAEPFLGPVVDGALALLPVTVAIHYANEYADVETDALTDRTPFSGGSGALEATGLPPAFLRRATIVAVGLSAAAIVAGLVAGALPLETVGLLVAILIPGLAYSLRPLTLIRRGVGEFVNVALGGLLLPLYSVAAVSRPTEIAALAVVPFALAVGCNLLATHWPDREADAAVGKRTLVVRWSPDRVRRVYAVLAGAATAVTVGLWGVDVLPTTVALATLGPLALLGRGWWVLTRQRSPFPSVLAMVGVAAGSTAAWWWVGVFS</sequence>
<evidence type="ECO:0000256" key="6">
    <source>
        <dbReference type="SAM" id="Phobius"/>
    </source>
</evidence>
<keyword evidence="3 6" id="KW-0812">Transmembrane</keyword>
<dbReference type="InterPro" id="IPR000537">
    <property type="entry name" value="UbiA_prenyltransferase"/>
</dbReference>
<dbReference type="RefSeq" id="WP_007141925.1">
    <property type="nucleotide sequence ID" value="NZ_AOLZ01000040.1"/>
</dbReference>
<feature type="transmembrane region" description="Helical" evidence="6">
    <location>
        <begin position="299"/>
        <end position="319"/>
    </location>
</feature>
<dbReference type="PANTHER" id="PTHR13929:SF0">
    <property type="entry name" value="UBIA PRENYLTRANSFERASE DOMAIN-CONTAINING PROTEIN 1"/>
    <property type="match status" value="1"/>
</dbReference>
<evidence type="ECO:0000256" key="1">
    <source>
        <dbReference type="ARBA" id="ARBA00004651"/>
    </source>
</evidence>
<feature type="transmembrane region" description="Helical" evidence="6">
    <location>
        <begin position="273"/>
        <end position="292"/>
    </location>
</feature>
<dbReference type="CDD" id="cd13962">
    <property type="entry name" value="PT_UbiA_UBIAD1"/>
    <property type="match status" value="1"/>
</dbReference>
<keyword evidence="4 6" id="KW-1133">Transmembrane helix</keyword>
<keyword evidence="5 6" id="KW-0472">Membrane</keyword>
<accession>M0LIK4</accession>
<gene>
    <name evidence="8" type="ORF">C445_11042</name>
    <name evidence="7" type="ORF">CHINAEXTREME_13700</name>
</gene>
<dbReference type="STRING" id="358396.CHINAEXTREME_13700"/>
<evidence type="ECO:0000256" key="4">
    <source>
        <dbReference type="ARBA" id="ARBA00022989"/>
    </source>
</evidence>
<feature type="transmembrane region" description="Helical" evidence="6">
    <location>
        <begin position="150"/>
        <end position="166"/>
    </location>
</feature>
<reference evidence="7 10" key="1">
    <citation type="journal article" date="2011" name="J. Bacteriol.">
        <title>Genome sequence of Halobiforma lacisalsi AJ5, an extremely halophilic archaeon which harbors a bop gene.</title>
        <authorList>
            <person name="Jiang X."/>
            <person name="Wang S."/>
            <person name="Cheng H."/>
            <person name="Huo Y."/>
            <person name="Zhang X."/>
            <person name="Zhu X."/>
            <person name="Han X."/>
            <person name="Ni P."/>
            <person name="Wu M."/>
        </authorList>
    </citation>
    <scope>NUCLEOTIDE SEQUENCE [LARGE SCALE GENOMIC DNA]</scope>
    <source>
        <strain evidence="7 10">AJ5</strain>
    </source>
</reference>
<dbReference type="Proteomes" id="UP000186547">
    <property type="component" value="Chromosome"/>
</dbReference>
<comment type="subcellular location">
    <subcellularLocation>
        <location evidence="1">Cell membrane</location>
        <topology evidence="1">Multi-pass membrane protein</topology>
    </subcellularLocation>
</comment>
<evidence type="ECO:0000313" key="7">
    <source>
        <dbReference type="EMBL" id="APW98773.1"/>
    </source>
</evidence>
<keyword evidence="9" id="KW-1185">Reference proteome</keyword>
<evidence type="ECO:0000313" key="8">
    <source>
        <dbReference type="EMBL" id="EMA32264.1"/>
    </source>
</evidence>
<evidence type="ECO:0000256" key="5">
    <source>
        <dbReference type="ARBA" id="ARBA00023136"/>
    </source>
</evidence>
<feature type="transmembrane region" description="Helical" evidence="6">
    <location>
        <begin position="249"/>
        <end position="267"/>
    </location>
</feature>
<feature type="transmembrane region" description="Helical" evidence="6">
    <location>
        <begin position="67"/>
        <end position="87"/>
    </location>
</feature>
<feature type="transmembrane region" description="Helical" evidence="6">
    <location>
        <begin position="178"/>
        <end position="196"/>
    </location>
</feature>
<dbReference type="InterPro" id="IPR026046">
    <property type="entry name" value="UBIAD1"/>
</dbReference>
<feature type="transmembrane region" description="Helical" evidence="6">
    <location>
        <begin position="124"/>
        <end position="144"/>
    </location>
</feature>
<dbReference type="eggNOG" id="arCOG00480">
    <property type="taxonomic scope" value="Archaea"/>
</dbReference>
<proteinExistence type="predicted"/>
<dbReference type="Pfam" id="PF01040">
    <property type="entry name" value="UbiA"/>
    <property type="match status" value="1"/>
</dbReference>
<protein>
    <submittedName>
        <fullName evidence="7 8">Prenyltransferase</fullName>
    </submittedName>
</protein>
<dbReference type="AlphaFoldDB" id="M0LIK4"/>
<dbReference type="Proteomes" id="UP000011555">
    <property type="component" value="Unassembled WGS sequence"/>
</dbReference>
<evidence type="ECO:0000313" key="10">
    <source>
        <dbReference type="Proteomes" id="UP000186547"/>
    </source>
</evidence>
<reference evidence="8 9" key="2">
    <citation type="journal article" date="2014" name="PLoS Genet.">
        <title>Phylogenetically driven sequencing of extremely halophilic archaea reveals strategies for static and dynamic osmo-response.</title>
        <authorList>
            <person name="Becker E.A."/>
            <person name="Seitzer P.M."/>
            <person name="Tritt A."/>
            <person name="Larsen D."/>
            <person name="Krusor M."/>
            <person name="Yao A.I."/>
            <person name="Wu D."/>
            <person name="Madern D."/>
            <person name="Eisen J.A."/>
            <person name="Darling A.E."/>
            <person name="Facciotti M.T."/>
        </authorList>
    </citation>
    <scope>NUCLEOTIDE SEQUENCE [LARGE SCALE GENOMIC DNA]</scope>
    <source>
        <strain evidence="8 9">AJ5</strain>
    </source>
</reference>
<organism evidence="8 9">
    <name type="scientific">Natronobacterium lacisalsi AJ5</name>
    <dbReference type="NCBI Taxonomy" id="358396"/>
    <lineage>
        <taxon>Archaea</taxon>
        <taxon>Methanobacteriati</taxon>
        <taxon>Methanobacteriota</taxon>
        <taxon>Stenosarchaea group</taxon>
        <taxon>Halobacteria</taxon>
        <taxon>Halobacteriales</taxon>
        <taxon>Natrialbaceae</taxon>
        <taxon>Natronobacterium</taxon>
    </lineage>
</organism>
<dbReference type="EMBL" id="CP019285">
    <property type="protein sequence ID" value="APW98773.1"/>
    <property type="molecule type" value="Genomic_DNA"/>
</dbReference>
<dbReference type="GO" id="GO:0009234">
    <property type="term" value="P:menaquinone biosynthetic process"/>
    <property type="evidence" value="ECO:0007669"/>
    <property type="project" value="TreeGrafter"/>
</dbReference>
<name>M0LIK4_NATLA</name>